<dbReference type="AlphaFoldDB" id="A0A126T5X0"/>
<dbReference type="STRING" id="1538553.JT25_013380"/>
<accession>A0A126T5X0</accession>
<comment type="similarity">
    <text evidence="1 2">Belongs to the ArsC family.</text>
</comment>
<dbReference type="Proteomes" id="UP000030512">
    <property type="component" value="Chromosome"/>
</dbReference>
<sequence>MIVVYGIKNCDSVKKARTWLEARQIAYRFHDYRIDGLDAALLQGFVDALGVDAVLNQRSTSWRQLDDAQKSDLTPDKAVQLMLAVPTLIKRPILDNGQQLIVGFNPDQYPTE</sequence>
<dbReference type="RefSeq" id="WP_036273098.1">
    <property type="nucleotide sequence ID" value="NZ_CP014476.1"/>
</dbReference>
<keyword evidence="4" id="KW-1185">Reference proteome</keyword>
<dbReference type="PANTHER" id="PTHR30041">
    <property type="entry name" value="ARSENATE REDUCTASE"/>
    <property type="match status" value="1"/>
</dbReference>
<dbReference type="Gene3D" id="3.40.30.10">
    <property type="entry name" value="Glutaredoxin"/>
    <property type="match status" value="1"/>
</dbReference>
<dbReference type="SUPFAM" id="SSF52833">
    <property type="entry name" value="Thioredoxin-like"/>
    <property type="match status" value="1"/>
</dbReference>
<evidence type="ECO:0000313" key="4">
    <source>
        <dbReference type="Proteomes" id="UP000030512"/>
    </source>
</evidence>
<dbReference type="EMBL" id="CP014476">
    <property type="protein sequence ID" value="AMK77460.1"/>
    <property type="molecule type" value="Genomic_DNA"/>
</dbReference>
<dbReference type="Pfam" id="PF03960">
    <property type="entry name" value="ArsC"/>
    <property type="match status" value="1"/>
</dbReference>
<dbReference type="InterPro" id="IPR006660">
    <property type="entry name" value="Arsenate_reductase-like"/>
</dbReference>
<dbReference type="OrthoDB" id="9803749at2"/>
<evidence type="ECO:0000313" key="3">
    <source>
        <dbReference type="EMBL" id="AMK77460.1"/>
    </source>
</evidence>
<evidence type="ECO:0000256" key="1">
    <source>
        <dbReference type="ARBA" id="ARBA00007198"/>
    </source>
</evidence>
<reference evidence="3 4" key="1">
    <citation type="journal article" date="2015" name="Environ. Microbiol.">
        <title>Methane oxidation coupled to nitrate reduction under hypoxia by the Gammaproteobacterium Methylomonas denitrificans, sp. nov. type strain FJG1.</title>
        <authorList>
            <person name="Kits K.D."/>
            <person name="Klotz M.G."/>
            <person name="Stein L.Y."/>
        </authorList>
    </citation>
    <scope>NUCLEOTIDE SEQUENCE [LARGE SCALE GENOMIC DNA]</scope>
    <source>
        <strain evidence="3 4">FJG1</strain>
    </source>
</reference>
<dbReference type="NCBIfam" id="NF008107">
    <property type="entry name" value="PRK10853.1"/>
    <property type="match status" value="1"/>
</dbReference>
<dbReference type="PROSITE" id="PS51353">
    <property type="entry name" value="ARSC"/>
    <property type="match status" value="1"/>
</dbReference>
<gene>
    <name evidence="3" type="ORF">JT25_013380</name>
</gene>
<dbReference type="PANTHER" id="PTHR30041:SF8">
    <property type="entry name" value="PROTEIN YFFB"/>
    <property type="match status" value="1"/>
</dbReference>
<proteinExistence type="inferred from homology"/>
<dbReference type="KEGG" id="mdn:JT25_013380"/>
<name>A0A126T5X0_9GAMM</name>
<organism evidence="3 4">
    <name type="scientific">Methylomonas denitrificans</name>
    <dbReference type="NCBI Taxonomy" id="1538553"/>
    <lineage>
        <taxon>Bacteria</taxon>
        <taxon>Pseudomonadati</taxon>
        <taxon>Pseudomonadota</taxon>
        <taxon>Gammaproteobacteria</taxon>
        <taxon>Methylococcales</taxon>
        <taxon>Methylococcaceae</taxon>
        <taxon>Methylomonas</taxon>
    </lineage>
</organism>
<protein>
    <submittedName>
        <fullName evidence="3">Arsenate reductase</fullName>
    </submittedName>
</protein>
<dbReference type="InterPro" id="IPR006504">
    <property type="entry name" value="Tscrpt_reg_Spx/MgsR"/>
</dbReference>
<evidence type="ECO:0000256" key="2">
    <source>
        <dbReference type="PROSITE-ProRule" id="PRU01282"/>
    </source>
</evidence>
<dbReference type="CDD" id="cd03035">
    <property type="entry name" value="ArsC_Yffb"/>
    <property type="match status" value="1"/>
</dbReference>
<dbReference type="InterPro" id="IPR036249">
    <property type="entry name" value="Thioredoxin-like_sf"/>
</dbReference>
<dbReference type="NCBIfam" id="TIGR01617">
    <property type="entry name" value="arsC_related"/>
    <property type="match status" value="1"/>
</dbReference>